<evidence type="ECO:0000313" key="1">
    <source>
        <dbReference type="EMBL" id="GBP04026.1"/>
    </source>
</evidence>
<protein>
    <submittedName>
        <fullName evidence="1">Uncharacterized protein</fullName>
    </submittedName>
</protein>
<gene>
    <name evidence="1" type="ORF">EVAR_74793_1</name>
</gene>
<sequence>MVSISHSNNTKRIRCCANLLRVSSHEDFCELGNHGDDDNGKEFCTISRFRIVLATPRGSAPYVLVHTTTYGARGPFSSLWLEGAFWRAHWHACFPLSNVNHTPKIDGILCHPQRLYNVTQTHTSEDDSWRSSKPRAACADSLNTFC</sequence>
<dbReference type="AlphaFoldDB" id="A0A4C1SQ25"/>
<organism evidence="1 2">
    <name type="scientific">Eumeta variegata</name>
    <name type="common">Bagworm moth</name>
    <name type="synonym">Eumeta japonica</name>
    <dbReference type="NCBI Taxonomy" id="151549"/>
    <lineage>
        <taxon>Eukaryota</taxon>
        <taxon>Metazoa</taxon>
        <taxon>Ecdysozoa</taxon>
        <taxon>Arthropoda</taxon>
        <taxon>Hexapoda</taxon>
        <taxon>Insecta</taxon>
        <taxon>Pterygota</taxon>
        <taxon>Neoptera</taxon>
        <taxon>Endopterygota</taxon>
        <taxon>Lepidoptera</taxon>
        <taxon>Glossata</taxon>
        <taxon>Ditrysia</taxon>
        <taxon>Tineoidea</taxon>
        <taxon>Psychidae</taxon>
        <taxon>Oiketicinae</taxon>
        <taxon>Eumeta</taxon>
    </lineage>
</organism>
<proteinExistence type="predicted"/>
<dbReference type="EMBL" id="BGZK01000012">
    <property type="protein sequence ID" value="GBP04026.1"/>
    <property type="molecule type" value="Genomic_DNA"/>
</dbReference>
<keyword evidence="2" id="KW-1185">Reference proteome</keyword>
<name>A0A4C1SQ25_EUMVA</name>
<accession>A0A4C1SQ25</accession>
<dbReference type="Proteomes" id="UP000299102">
    <property type="component" value="Unassembled WGS sequence"/>
</dbReference>
<evidence type="ECO:0000313" key="2">
    <source>
        <dbReference type="Proteomes" id="UP000299102"/>
    </source>
</evidence>
<reference evidence="1 2" key="1">
    <citation type="journal article" date="2019" name="Commun. Biol.">
        <title>The bagworm genome reveals a unique fibroin gene that provides high tensile strength.</title>
        <authorList>
            <person name="Kono N."/>
            <person name="Nakamura H."/>
            <person name="Ohtoshi R."/>
            <person name="Tomita M."/>
            <person name="Numata K."/>
            <person name="Arakawa K."/>
        </authorList>
    </citation>
    <scope>NUCLEOTIDE SEQUENCE [LARGE SCALE GENOMIC DNA]</scope>
</reference>
<comment type="caution">
    <text evidence="1">The sequence shown here is derived from an EMBL/GenBank/DDBJ whole genome shotgun (WGS) entry which is preliminary data.</text>
</comment>